<evidence type="ECO:0000313" key="1">
    <source>
        <dbReference type="EMBL" id="MCD2516745.1"/>
    </source>
</evidence>
<gene>
    <name evidence="1" type="ORF">LQ564_10540</name>
</gene>
<accession>A0ABS8Q4S8</accession>
<proteinExistence type="predicted"/>
<comment type="caution">
    <text evidence="1">The sequence shown here is derived from an EMBL/GenBank/DDBJ whole genome shotgun (WGS) entry which is preliminary data.</text>
</comment>
<dbReference type="RefSeq" id="WP_231058046.1">
    <property type="nucleotide sequence ID" value="NZ_JAJNOC010000002.1"/>
</dbReference>
<reference evidence="1" key="1">
    <citation type="submission" date="2021-11" db="EMBL/GenBank/DDBJ databases">
        <title>The complete genome of Massilia sp sp. G4R7.</title>
        <authorList>
            <person name="Liu L."/>
            <person name="Yue J."/>
            <person name="Yuan J."/>
            <person name="Yang F."/>
            <person name="Li L."/>
        </authorList>
    </citation>
    <scope>NUCLEOTIDE SEQUENCE</scope>
    <source>
        <strain evidence="1">G4R7</strain>
    </source>
</reference>
<evidence type="ECO:0000313" key="2">
    <source>
        <dbReference type="Proteomes" id="UP001179361"/>
    </source>
</evidence>
<sequence length="76" mass="8763">MTAIAFFVRLADVLHSGDIVLMRLFVRALVHHLRHRHFVRLDTAFVLGMMAHAAFEPRHSRDALHGQGYDEEAQEK</sequence>
<keyword evidence="2" id="KW-1185">Reference proteome</keyword>
<protein>
    <submittedName>
        <fullName evidence="1">Uncharacterized protein</fullName>
    </submittedName>
</protein>
<dbReference type="Proteomes" id="UP001179361">
    <property type="component" value="Unassembled WGS sequence"/>
</dbReference>
<dbReference type="EMBL" id="JAJNOC010000002">
    <property type="protein sequence ID" value="MCD2516745.1"/>
    <property type="molecule type" value="Genomic_DNA"/>
</dbReference>
<organism evidence="1 2">
    <name type="scientific">Massilia phyllostachyos</name>
    <dbReference type="NCBI Taxonomy" id="2898585"/>
    <lineage>
        <taxon>Bacteria</taxon>
        <taxon>Pseudomonadati</taxon>
        <taxon>Pseudomonadota</taxon>
        <taxon>Betaproteobacteria</taxon>
        <taxon>Burkholderiales</taxon>
        <taxon>Oxalobacteraceae</taxon>
        <taxon>Telluria group</taxon>
        <taxon>Massilia</taxon>
    </lineage>
</organism>
<name>A0ABS8Q4S8_9BURK</name>